<evidence type="ECO:0000259" key="2">
    <source>
        <dbReference type="Pfam" id="PF03713"/>
    </source>
</evidence>
<dbReference type="EMBL" id="JACWMT010000002">
    <property type="protein sequence ID" value="MBD1270925.1"/>
    <property type="molecule type" value="Genomic_DNA"/>
</dbReference>
<dbReference type="AlphaFoldDB" id="A0A8I0FXR5"/>
<dbReference type="RefSeq" id="WP_179424916.1">
    <property type="nucleotide sequence ID" value="NZ_BAAAMP010000001.1"/>
</dbReference>
<dbReference type="PANTHER" id="PTHR36933:SF1">
    <property type="entry name" value="SLL0788 PROTEIN"/>
    <property type="match status" value="1"/>
</dbReference>
<dbReference type="InterPro" id="IPR005183">
    <property type="entry name" value="DUF305_CopM-like"/>
</dbReference>
<dbReference type="PANTHER" id="PTHR36933">
    <property type="entry name" value="SLL0788 PROTEIN"/>
    <property type="match status" value="1"/>
</dbReference>
<keyword evidence="5" id="KW-1185">Reference proteome</keyword>
<dbReference type="EMBL" id="JACBZN010000001">
    <property type="protein sequence ID" value="NYI38316.1"/>
    <property type="molecule type" value="Genomic_DNA"/>
</dbReference>
<evidence type="ECO:0000313" key="5">
    <source>
        <dbReference type="Proteomes" id="UP000587211"/>
    </source>
</evidence>
<protein>
    <submittedName>
        <fullName evidence="3">DUF305 domain-containing protein</fullName>
    </submittedName>
    <submittedName>
        <fullName evidence="4">Uncharacterized protein (DUF305 family)</fullName>
    </submittedName>
</protein>
<evidence type="ECO:0000313" key="3">
    <source>
        <dbReference type="EMBL" id="MBD1270925.1"/>
    </source>
</evidence>
<dbReference type="Proteomes" id="UP000659061">
    <property type="component" value="Unassembled WGS sequence"/>
</dbReference>
<evidence type="ECO:0000313" key="4">
    <source>
        <dbReference type="EMBL" id="NYI38316.1"/>
    </source>
</evidence>
<gene>
    <name evidence="4" type="ORF">BJ975_001691</name>
    <name evidence="3" type="ORF">IDH50_11835</name>
</gene>
<feature type="chain" id="PRO_5039136665" evidence="1">
    <location>
        <begin position="21"/>
        <end position="231"/>
    </location>
</feature>
<dbReference type="Pfam" id="PF03713">
    <property type="entry name" value="DUF305"/>
    <property type="match status" value="1"/>
</dbReference>
<feature type="domain" description="DUF305" evidence="2">
    <location>
        <begin position="69"/>
        <end position="215"/>
    </location>
</feature>
<dbReference type="PROSITE" id="PS51257">
    <property type="entry name" value="PROKAR_LIPOPROTEIN"/>
    <property type="match status" value="1"/>
</dbReference>
<evidence type="ECO:0000313" key="6">
    <source>
        <dbReference type="Proteomes" id="UP000659061"/>
    </source>
</evidence>
<comment type="caution">
    <text evidence="3">The sequence shown here is derived from an EMBL/GenBank/DDBJ whole genome shotgun (WGS) entry which is preliminary data.</text>
</comment>
<sequence>MRVTTLLRPLALVVATLALTGCGSQPQQVALGGTQASETAADRPTVERPWGTVKTFPRLQKAEPPAAADIAFARDMILHHRQAIELSENVRRHAGLDERVSASARFIVQDQRNEITTMKAWLRAWQQPVDDAADDHDHTAGTMPGMIAAERVDEIATLPTPDAQVAFLRAMIEHHEGAITMSQDYLPVQSNAFVHSTATHIIAEQTTEVRYMEGLVREWCETNGPRTCPAS</sequence>
<name>A0A8I0FXR5_9ACTN</name>
<dbReference type="InterPro" id="IPR012347">
    <property type="entry name" value="Ferritin-like"/>
</dbReference>
<proteinExistence type="predicted"/>
<accession>A0A8I0FXR5</accession>
<dbReference type="Gene3D" id="1.20.1260.10">
    <property type="match status" value="1"/>
</dbReference>
<reference evidence="3" key="2">
    <citation type="submission" date="2020-09" db="EMBL/GenBank/DDBJ databases">
        <title>Novel species in genus Aeromicrobium.</title>
        <authorList>
            <person name="Zhang G."/>
        </authorList>
    </citation>
    <scope>NUCLEOTIDE SEQUENCE</scope>
    <source>
        <strain evidence="3">SSW1-57</strain>
    </source>
</reference>
<reference evidence="4 5" key="1">
    <citation type="submission" date="2020-07" db="EMBL/GenBank/DDBJ databases">
        <title>Sequencing the genomes of 1000 actinobacteria strains.</title>
        <authorList>
            <person name="Klenk H.-P."/>
        </authorList>
    </citation>
    <scope>NUCLEOTIDE SEQUENCE [LARGE SCALE GENOMIC DNA]</scope>
    <source>
        <strain evidence="4 5">DSM 19087</strain>
    </source>
</reference>
<feature type="signal peptide" evidence="1">
    <location>
        <begin position="1"/>
        <end position="20"/>
    </location>
</feature>
<dbReference type="Proteomes" id="UP000587211">
    <property type="component" value="Unassembled WGS sequence"/>
</dbReference>
<organism evidence="3 6">
    <name type="scientific">Aeromicrobium tamlense</name>
    <dbReference type="NCBI Taxonomy" id="375541"/>
    <lineage>
        <taxon>Bacteria</taxon>
        <taxon>Bacillati</taxon>
        <taxon>Actinomycetota</taxon>
        <taxon>Actinomycetes</taxon>
        <taxon>Propionibacteriales</taxon>
        <taxon>Nocardioidaceae</taxon>
        <taxon>Aeromicrobium</taxon>
    </lineage>
</organism>
<keyword evidence="1" id="KW-0732">Signal</keyword>
<evidence type="ECO:0000256" key="1">
    <source>
        <dbReference type="SAM" id="SignalP"/>
    </source>
</evidence>